<comment type="caution">
    <text evidence="2">The sequence shown here is derived from an EMBL/GenBank/DDBJ whole genome shotgun (WGS) entry which is preliminary data.</text>
</comment>
<sequence length="321" mass="34846">MNVDPLLAEVLQLAASWVNVGLYTLEVVLVVGYFRKRPTRPFYRAAVSAMLLFDTVCTLDVCVHVCFRIMGLSEDAQLVPNAISVFMTYATATAEEIVMCYVFYTLTHNLFLLLVLGTLIVGHLSLALVSGSLMLVRSSMALRVASASSVTCASTDLAIAGCLAFKVWKLMGSAHLLDSRFSLARRFFLLVISSGLLVATNTLLMTGLLLTRNPAFSFFYSCQGRVYALTLLGNFLVGIPFRASSPGSAAQELDLSRSMGLRIASGILGTHDRRHTTGGNHTSGATGMGEVNSGSLYYSRWVKEQCKEADMPSRPRVMSVP</sequence>
<dbReference type="RefSeq" id="XP_037214800.1">
    <property type="nucleotide sequence ID" value="XM_037368832.1"/>
</dbReference>
<feature type="transmembrane region" description="Helical" evidence="1">
    <location>
        <begin position="187"/>
        <end position="210"/>
    </location>
</feature>
<protein>
    <submittedName>
        <fullName evidence="2">Uncharacterized protein</fullName>
    </submittedName>
</protein>
<dbReference type="AlphaFoldDB" id="A0A8H6S4A7"/>
<feature type="transmembrane region" description="Helical" evidence="1">
    <location>
        <begin position="82"/>
        <end position="104"/>
    </location>
</feature>
<reference evidence="2" key="1">
    <citation type="submission" date="2020-05" db="EMBL/GenBank/DDBJ databases">
        <title>Mycena genomes resolve the evolution of fungal bioluminescence.</title>
        <authorList>
            <person name="Tsai I.J."/>
        </authorList>
    </citation>
    <scope>NUCLEOTIDE SEQUENCE</scope>
    <source>
        <strain evidence="2">171206Taipei</strain>
    </source>
</reference>
<keyword evidence="1" id="KW-0812">Transmembrane</keyword>
<feature type="transmembrane region" description="Helical" evidence="1">
    <location>
        <begin position="111"/>
        <end position="135"/>
    </location>
</feature>
<organism evidence="2 3">
    <name type="scientific">Mycena indigotica</name>
    <dbReference type="NCBI Taxonomy" id="2126181"/>
    <lineage>
        <taxon>Eukaryota</taxon>
        <taxon>Fungi</taxon>
        <taxon>Dikarya</taxon>
        <taxon>Basidiomycota</taxon>
        <taxon>Agaricomycotina</taxon>
        <taxon>Agaricomycetes</taxon>
        <taxon>Agaricomycetidae</taxon>
        <taxon>Agaricales</taxon>
        <taxon>Marasmiineae</taxon>
        <taxon>Mycenaceae</taxon>
        <taxon>Mycena</taxon>
    </lineage>
</organism>
<dbReference type="GeneID" id="59351348"/>
<dbReference type="OrthoDB" id="2993818at2759"/>
<evidence type="ECO:0000313" key="3">
    <source>
        <dbReference type="Proteomes" id="UP000636479"/>
    </source>
</evidence>
<accession>A0A8H6S4A7</accession>
<proteinExistence type="predicted"/>
<keyword evidence="1" id="KW-1133">Transmembrane helix</keyword>
<dbReference type="Proteomes" id="UP000636479">
    <property type="component" value="Unassembled WGS sequence"/>
</dbReference>
<evidence type="ECO:0000313" key="2">
    <source>
        <dbReference type="EMBL" id="KAF7292073.1"/>
    </source>
</evidence>
<evidence type="ECO:0000256" key="1">
    <source>
        <dbReference type="SAM" id="Phobius"/>
    </source>
</evidence>
<dbReference type="EMBL" id="JACAZF010000012">
    <property type="protein sequence ID" value="KAF7292073.1"/>
    <property type="molecule type" value="Genomic_DNA"/>
</dbReference>
<feature type="transmembrane region" description="Helical" evidence="1">
    <location>
        <begin position="14"/>
        <end position="34"/>
    </location>
</feature>
<feature type="transmembrane region" description="Helical" evidence="1">
    <location>
        <begin position="46"/>
        <end position="70"/>
    </location>
</feature>
<feature type="transmembrane region" description="Helical" evidence="1">
    <location>
        <begin position="147"/>
        <end position="167"/>
    </location>
</feature>
<name>A0A8H6S4A7_9AGAR</name>
<keyword evidence="3" id="KW-1185">Reference proteome</keyword>
<keyword evidence="1" id="KW-0472">Membrane</keyword>
<gene>
    <name evidence="2" type="ORF">MIND_01233500</name>
</gene>